<evidence type="ECO:0000313" key="3">
    <source>
        <dbReference type="EMBL" id="CAB4197189.1"/>
    </source>
</evidence>
<proteinExistence type="predicted"/>
<feature type="domain" description="Helix-turn-helix" evidence="2">
    <location>
        <begin position="4"/>
        <end position="49"/>
    </location>
</feature>
<accession>A0A6J5RJJ1</accession>
<dbReference type="Pfam" id="PF12728">
    <property type="entry name" value="HTH_17"/>
    <property type="match status" value="1"/>
</dbReference>
<sequence>MLVSMREAAKIMGVSRQRIHQLLRAGRIPGAQKMDNGGGGLWVIPRGSIRPKKEST</sequence>
<organism evidence="3">
    <name type="scientific">uncultured Caudovirales phage</name>
    <dbReference type="NCBI Taxonomy" id="2100421"/>
    <lineage>
        <taxon>Viruses</taxon>
        <taxon>Duplodnaviria</taxon>
        <taxon>Heunggongvirae</taxon>
        <taxon>Uroviricota</taxon>
        <taxon>Caudoviricetes</taxon>
        <taxon>Peduoviridae</taxon>
        <taxon>Maltschvirus</taxon>
        <taxon>Maltschvirus maltsch</taxon>
    </lineage>
</organism>
<dbReference type="EMBL" id="LR797253">
    <property type="protein sequence ID" value="CAB4197189.1"/>
    <property type="molecule type" value="Genomic_DNA"/>
</dbReference>
<gene>
    <name evidence="3" type="ORF">UFOVP1304_63</name>
</gene>
<evidence type="ECO:0000259" key="2">
    <source>
        <dbReference type="Pfam" id="PF12728"/>
    </source>
</evidence>
<reference evidence="3" key="1">
    <citation type="submission" date="2020-05" db="EMBL/GenBank/DDBJ databases">
        <authorList>
            <person name="Chiriac C."/>
            <person name="Salcher M."/>
            <person name="Ghai R."/>
            <person name="Kavagutti S V."/>
        </authorList>
    </citation>
    <scope>NUCLEOTIDE SEQUENCE</scope>
</reference>
<protein>
    <submittedName>
        <fullName evidence="3">Helix-turn-helix domain containing protein</fullName>
    </submittedName>
</protein>
<dbReference type="InterPro" id="IPR041657">
    <property type="entry name" value="HTH_17"/>
</dbReference>
<name>A0A6J5RJJ1_9CAUD</name>
<evidence type="ECO:0000256" key="1">
    <source>
        <dbReference type="SAM" id="MobiDB-lite"/>
    </source>
</evidence>
<feature type="region of interest" description="Disordered" evidence="1">
    <location>
        <begin position="36"/>
        <end position="56"/>
    </location>
</feature>